<feature type="region of interest" description="Disordered" evidence="1">
    <location>
        <begin position="47"/>
        <end position="82"/>
    </location>
</feature>
<dbReference type="EMBL" id="JAGDFM010000029">
    <property type="protein sequence ID" value="KAG7390637.1"/>
    <property type="molecule type" value="Genomic_DNA"/>
</dbReference>
<dbReference type="Proteomes" id="UP000694044">
    <property type="component" value="Unassembled WGS sequence"/>
</dbReference>
<organism evidence="2 3">
    <name type="scientific">Phytophthora pseudosyringae</name>
    <dbReference type="NCBI Taxonomy" id="221518"/>
    <lineage>
        <taxon>Eukaryota</taxon>
        <taxon>Sar</taxon>
        <taxon>Stramenopiles</taxon>
        <taxon>Oomycota</taxon>
        <taxon>Peronosporomycetes</taxon>
        <taxon>Peronosporales</taxon>
        <taxon>Peronosporaceae</taxon>
        <taxon>Phytophthora</taxon>
    </lineage>
</organism>
<evidence type="ECO:0000313" key="3">
    <source>
        <dbReference type="Proteomes" id="UP000694044"/>
    </source>
</evidence>
<comment type="caution">
    <text evidence="2">The sequence shown here is derived from an EMBL/GenBank/DDBJ whole genome shotgun (WGS) entry which is preliminary data.</text>
</comment>
<accession>A0A8T1WAK3</accession>
<reference evidence="2" key="1">
    <citation type="submission" date="2021-02" db="EMBL/GenBank/DDBJ databases">
        <authorList>
            <person name="Palmer J.M."/>
        </authorList>
    </citation>
    <scope>NUCLEOTIDE SEQUENCE</scope>
    <source>
        <strain evidence="2">SCRP734</strain>
    </source>
</reference>
<dbReference type="OrthoDB" id="109884at2759"/>
<keyword evidence="3" id="KW-1185">Reference proteome</keyword>
<proteinExistence type="predicted"/>
<sequence>MRRRPREVPVTKPSAVQSYVYSSNEMSYSDLILATCINPLALSSGNNSRPKVLLRPEEREGQRRWLPNERKPGASKHSAPHQQQDVMKIKVDMDKYCSEAEVDTLNALEEEMEKFVEEFYVAAAMFSTQASAQKAYVETIVSPFLIISRTADLLQLHASSPSSVLDRLQRAEPGSRPTPNRATEIAACSLLD</sequence>
<name>A0A8T1WAK3_9STRA</name>
<evidence type="ECO:0000313" key="2">
    <source>
        <dbReference type="EMBL" id="KAG7390637.1"/>
    </source>
</evidence>
<evidence type="ECO:0000256" key="1">
    <source>
        <dbReference type="SAM" id="MobiDB-lite"/>
    </source>
</evidence>
<protein>
    <submittedName>
        <fullName evidence="2">Uncharacterized protein</fullName>
    </submittedName>
</protein>
<feature type="compositionally biased region" description="Basic and acidic residues" evidence="1">
    <location>
        <begin position="54"/>
        <end position="72"/>
    </location>
</feature>
<gene>
    <name evidence="2" type="ORF">PHYPSEUDO_007099</name>
</gene>
<dbReference type="AlphaFoldDB" id="A0A8T1WAK3"/>